<dbReference type="GO" id="GO:0005737">
    <property type="term" value="C:cytoplasm"/>
    <property type="evidence" value="ECO:0007669"/>
    <property type="project" value="UniProtKB-UniRule"/>
</dbReference>
<dbReference type="SUPFAM" id="SSF89447">
    <property type="entry name" value="AbrB/MazE/MraZ-like"/>
    <property type="match status" value="1"/>
</dbReference>
<dbReference type="NCBIfam" id="TIGR00242">
    <property type="entry name" value="division/cell wall cluster transcriptional repressor MraZ"/>
    <property type="match status" value="1"/>
</dbReference>
<evidence type="ECO:0000256" key="2">
    <source>
        <dbReference type="ARBA" id="ARBA00022490"/>
    </source>
</evidence>
<dbReference type="GO" id="GO:0003700">
    <property type="term" value="F:DNA-binding transcription factor activity"/>
    <property type="evidence" value="ECO:0007669"/>
    <property type="project" value="UniProtKB-UniRule"/>
</dbReference>
<evidence type="ECO:0000256" key="7">
    <source>
        <dbReference type="HAMAP-Rule" id="MF_01008"/>
    </source>
</evidence>
<dbReference type="GO" id="GO:0051301">
    <property type="term" value="P:cell division"/>
    <property type="evidence" value="ECO:0007669"/>
    <property type="project" value="UniProtKB-KW"/>
</dbReference>
<gene>
    <name evidence="7" type="primary">mraZ</name>
    <name evidence="9" type="ORF">COV57_00900</name>
</gene>
<keyword evidence="4 7" id="KW-0805">Transcription regulation</keyword>
<evidence type="ECO:0000256" key="5">
    <source>
        <dbReference type="ARBA" id="ARBA00023125"/>
    </source>
</evidence>
<dbReference type="Gene3D" id="3.40.1550.20">
    <property type="entry name" value="Transcriptional regulator MraZ domain"/>
    <property type="match status" value="1"/>
</dbReference>
<name>A0A2H0N875_9BACT</name>
<keyword evidence="6 7" id="KW-0804">Transcription</keyword>
<dbReference type="InterPro" id="IPR020603">
    <property type="entry name" value="MraZ_dom"/>
</dbReference>
<protein>
    <recommendedName>
        <fullName evidence="1 7">Transcriptional regulator MraZ</fullName>
    </recommendedName>
</protein>
<dbReference type="CDD" id="cd16321">
    <property type="entry name" value="MraZ_C"/>
    <property type="match status" value="1"/>
</dbReference>
<evidence type="ECO:0000256" key="1">
    <source>
        <dbReference type="ARBA" id="ARBA00013860"/>
    </source>
</evidence>
<dbReference type="InterPro" id="IPR003444">
    <property type="entry name" value="MraZ"/>
</dbReference>
<keyword evidence="2 7" id="KW-0963">Cytoplasm</keyword>
<proteinExistence type="inferred from homology"/>
<dbReference type="GO" id="GO:0009295">
    <property type="term" value="C:nucleoid"/>
    <property type="evidence" value="ECO:0007669"/>
    <property type="project" value="UniProtKB-SubCell"/>
</dbReference>
<dbReference type="GO" id="GO:2000143">
    <property type="term" value="P:negative regulation of DNA-templated transcription initiation"/>
    <property type="evidence" value="ECO:0007669"/>
    <property type="project" value="TreeGrafter"/>
</dbReference>
<dbReference type="InterPro" id="IPR038619">
    <property type="entry name" value="MraZ_sf"/>
</dbReference>
<dbReference type="HAMAP" id="MF_01008">
    <property type="entry name" value="MraZ"/>
    <property type="match status" value="1"/>
</dbReference>
<feature type="domain" description="SpoVT-AbrB" evidence="8">
    <location>
        <begin position="76"/>
        <end position="119"/>
    </location>
</feature>
<keyword evidence="9" id="KW-0132">Cell division</keyword>
<evidence type="ECO:0000313" key="10">
    <source>
        <dbReference type="Proteomes" id="UP000229893"/>
    </source>
</evidence>
<comment type="caution">
    <text evidence="9">The sequence shown here is derived from an EMBL/GenBank/DDBJ whole genome shotgun (WGS) entry which is preliminary data.</text>
</comment>
<organism evidence="9 10">
    <name type="scientific">Candidatus Liptonbacteria bacterium CG11_big_fil_rev_8_21_14_0_20_35_14</name>
    <dbReference type="NCBI Taxonomy" id="1974634"/>
    <lineage>
        <taxon>Bacteria</taxon>
        <taxon>Candidatus Liptoniibacteriota</taxon>
    </lineage>
</organism>
<dbReference type="PANTHER" id="PTHR34701:SF1">
    <property type="entry name" value="TRANSCRIPTIONAL REGULATOR MRAZ"/>
    <property type="match status" value="1"/>
</dbReference>
<dbReference type="EMBL" id="PCWO01000014">
    <property type="protein sequence ID" value="PIR05100.1"/>
    <property type="molecule type" value="Genomic_DNA"/>
</dbReference>
<evidence type="ECO:0000256" key="4">
    <source>
        <dbReference type="ARBA" id="ARBA00023015"/>
    </source>
</evidence>
<feature type="domain" description="SpoVT-AbrB" evidence="8">
    <location>
        <begin position="5"/>
        <end position="47"/>
    </location>
</feature>
<evidence type="ECO:0000256" key="3">
    <source>
        <dbReference type="ARBA" id="ARBA00022737"/>
    </source>
</evidence>
<evidence type="ECO:0000256" key="6">
    <source>
        <dbReference type="ARBA" id="ARBA00023163"/>
    </source>
</evidence>
<dbReference type="PROSITE" id="PS51740">
    <property type="entry name" value="SPOVT_ABRB"/>
    <property type="match status" value="2"/>
</dbReference>
<comment type="similarity">
    <text evidence="7">Belongs to the MraZ family.</text>
</comment>
<dbReference type="GO" id="GO:0000976">
    <property type="term" value="F:transcription cis-regulatory region binding"/>
    <property type="evidence" value="ECO:0007669"/>
    <property type="project" value="TreeGrafter"/>
</dbReference>
<sequence length="143" mass="16475">MFLGEYRYTLDQKGRVALPPKFRNDLKGGAIVTRGLDQCLFVFPSVEWKILAQKLVSLPLTQSNSRAFVRLMLSGAMDLSIDKQGRILVPDYLREYAGLQKEIVTIGLYSRFEIWSDNNWNKYKKITERDSDKIAEQLNELGI</sequence>
<keyword evidence="9" id="KW-0131">Cell cycle</keyword>
<accession>A0A2H0N875</accession>
<keyword evidence="5 7" id="KW-0238">DNA-binding</keyword>
<comment type="subcellular location">
    <subcellularLocation>
        <location evidence="7">Cytoplasm</location>
        <location evidence="7">Nucleoid</location>
    </subcellularLocation>
</comment>
<dbReference type="AlphaFoldDB" id="A0A2H0N875"/>
<evidence type="ECO:0000259" key="8">
    <source>
        <dbReference type="PROSITE" id="PS51740"/>
    </source>
</evidence>
<comment type="subunit">
    <text evidence="7">Forms oligomers.</text>
</comment>
<dbReference type="Proteomes" id="UP000229893">
    <property type="component" value="Unassembled WGS sequence"/>
</dbReference>
<dbReference type="InterPro" id="IPR035644">
    <property type="entry name" value="MraZ_C"/>
</dbReference>
<dbReference type="InterPro" id="IPR037914">
    <property type="entry name" value="SpoVT-AbrB_sf"/>
</dbReference>
<dbReference type="InterPro" id="IPR035642">
    <property type="entry name" value="MraZ_N"/>
</dbReference>
<dbReference type="InterPro" id="IPR007159">
    <property type="entry name" value="SpoVT-AbrB_dom"/>
</dbReference>
<keyword evidence="3" id="KW-0677">Repeat</keyword>
<reference evidence="9 10" key="1">
    <citation type="submission" date="2017-09" db="EMBL/GenBank/DDBJ databases">
        <title>Depth-based differentiation of microbial function through sediment-hosted aquifers and enrichment of novel symbionts in the deep terrestrial subsurface.</title>
        <authorList>
            <person name="Probst A.J."/>
            <person name="Ladd B."/>
            <person name="Jarett J.K."/>
            <person name="Geller-Mcgrath D.E."/>
            <person name="Sieber C.M."/>
            <person name="Emerson J.B."/>
            <person name="Anantharaman K."/>
            <person name="Thomas B.C."/>
            <person name="Malmstrom R."/>
            <person name="Stieglmeier M."/>
            <person name="Klingl A."/>
            <person name="Woyke T."/>
            <person name="Ryan C.M."/>
            <person name="Banfield J.F."/>
        </authorList>
    </citation>
    <scope>NUCLEOTIDE SEQUENCE [LARGE SCALE GENOMIC DNA]</scope>
    <source>
        <strain evidence="9">CG11_big_fil_rev_8_21_14_0_20_35_14</strain>
    </source>
</reference>
<dbReference type="Pfam" id="PF02381">
    <property type="entry name" value="MraZ"/>
    <property type="match status" value="2"/>
</dbReference>
<evidence type="ECO:0000313" key="9">
    <source>
        <dbReference type="EMBL" id="PIR05100.1"/>
    </source>
</evidence>
<dbReference type="CDD" id="cd16320">
    <property type="entry name" value="MraZ_N"/>
    <property type="match status" value="1"/>
</dbReference>
<dbReference type="PANTHER" id="PTHR34701">
    <property type="entry name" value="TRANSCRIPTIONAL REGULATOR MRAZ"/>
    <property type="match status" value="1"/>
</dbReference>